<dbReference type="RefSeq" id="XP_054859770.1">
    <property type="nucleotide sequence ID" value="XM_055003795.1"/>
</dbReference>
<feature type="transmembrane region" description="Helical" evidence="10">
    <location>
        <begin position="26"/>
        <end position="49"/>
    </location>
</feature>
<dbReference type="InterPro" id="IPR017452">
    <property type="entry name" value="GPCR_Rhodpsn_7TM"/>
</dbReference>
<evidence type="ECO:0000259" key="11">
    <source>
        <dbReference type="PROSITE" id="PS50262"/>
    </source>
</evidence>
<name>A0AA97KPF7_EUBMA</name>
<feature type="transmembrane region" description="Helical" evidence="10">
    <location>
        <begin position="208"/>
        <end position="227"/>
    </location>
</feature>
<comment type="subcellular location">
    <subcellularLocation>
        <location evidence="1 10">Cell membrane</location>
        <topology evidence="1 10">Multi-pass membrane protein</topology>
    </subcellularLocation>
</comment>
<dbReference type="SUPFAM" id="SSF81321">
    <property type="entry name" value="Family A G protein-coupled receptor-like"/>
    <property type="match status" value="1"/>
</dbReference>
<dbReference type="Gene3D" id="1.20.1070.10">
    <property type="entry name" value="Rhodopsin 7-helix transmembrane proteins"/>
    <property type="match status" value="1"/>
</dbReference>
<dbReference type="GO" id="GO:0005886">
    <property type="term" value="C:plasma membrane"/>
    <property type="evidence" value="ECO:0007669"/>
    <property type="project" value="UniProtKB-SubCell"/>
</dbReference>
<keyword evidence="4 10" id="KW-1133">Transmembrane helix</keyword>
<feature type="transmembrane region" description="Helical" evidence="10">
    <location>
        <begin position="273"/>
        <end position="293"/>
    </location>
</feature>
<dbReference type="GO" id="GO:0004930">
    <property type="term" value="F:G protein-coupled receptor activity"/>
    <property type="evidence" value="ECO:0007669"/>
    <property type="project" value="UniProtKB-KW"/>
</dbReference>
<evidence type="ECO:0000256" key="4">
    <source>
        <dbReference type="ARBA" id="ARBA00022989"/>
    </source>
</evidence>
<keyword evidence="2 10" id="KW-1003">Cell membrane</keyword>
<keyword evidence="10" id="KW-0716">Sensory transduction</keyword>
<feature type="transmembrane region" description="Helical" evidence="10">
    <location>
        <begin position="99"/>
        <end position="121"/>
    </location>
</feature>
<keyword evidence="3 9" id="KW-0812">Transmembrane</keyword>
<keyword evidence="12" id="KW-1185">Reference proteome</keyword>
<dbReference type="InterPro" id="IPR000725">
    <property type="entry name" value="Olfact_rcpt"/>
</dbReference>
<feature type="transmembrane region" description="Helical" evidence="10">
    <location>
        <begin position="61"/>
        <end position="79"/>
    </location>
</feature>
<evidence type="ECO:0000256" key="9">
    <source>
        <dbReference type="RuleBase" id="RU000688"/>
    </source>
</evidence>
<accession>A0AA97KPF7</accession>
<comment type="similarity">
    <text evidence="9">Belongs to the G-protein coupled receptor 1 family.</text>
</comment>
<evidence type="ECO:0000256" key="8">
    <source>
        <dbReference type="ARBA" id="ARBA00023224"/>
    </source>
</evidence>
<dbReference type="PROSITE" id="PS00237">
    <property type="entry name" value="G_PROTEIN_RECEP_F1_1"/>
    <property type="match status" value="1"/>
</dbReference>
<keyword evidence="5 9" id="KW-0297">G-protein coupled receptor</keyword>
<feature type="transmembrane region" description="Helical" evidence="10">
    <location>
        <begin position="239"/>
        <end position="261"/>
    </location>
</feature>
<feature type="transmembrane region" description="Helical" evidence="10">
    <location>
        <begin position="142"/>
        <end position="163"/>
    </location>
</feature>
<keyword evidence="8 9" id="KW-0807">Transducer</keyword>
<dbReference type="GeneID" id="129346442"/>
<protein>
    <recommendedName>
        <fullName evidence="10">Olfactory receptor</fullName>
    </recommendedName>
</protein>
<feature type="domain" description="G-protein coupled receptors family 1 profile" evidence="11">
    <location>
        <begin position="41"/>
        <end position="291"/>
    </location>
</feature>
<gene>
    <name evidence="13" type="primary">LOC129346442</name>
</gene>
<keyword evidence="7 9" id="KW-0675">Receptor</keyword>
<dbReference type="KEGG" id="emc:129346442"/>
<keyword evidence="6 10" id="KW-0472">Membrane</keyword>
<dbReference type="PANTHER" id="PTHR48001">
    <property type="entry name" value="OLFACTORY RECEPTOR"/>
    <property type="match status" value="1"/>
</dbReference>
<evidence type="ECO:0000256" key="6">
    <source>
        <dbReference type="ARBA" id="ARBA00023136"/>
    </source>
</evidence>
<evidence type="ECO:0000313" key="12">
    <source>
        <dbReference type="Proteomes" id="UP001190640"/>
    </source>
</evidence>
<dbReference type="PRINTS" id="PR00237">
    <property type="entry name" value="GPCRRHODOPSN"/>
</dbReference>
<dbReference type="PROSITE" id="PS50262">
    <property type="entry name" value="G_PROTEIN_RECEP_F1_2"/>
    <property type="match status" value="1"/>
</dbReference>
<evidence type="ECO:0000256" key="7">
    <source>
        <dbReference type="ARBA" id="ARBA00023170"/>
    </source>
</evidence>
<sequence length="311" mass="35574">MNHKNITPVSEFLLHSFTSQPELQKLLFPFLLSMYLLALFGNVTIIWLIRSDAQLLQTPMYFFLSFLAVADVTFCSNSIPKALHNMMSEKKTISYNGCLTQIFFAILVGNVDSYILASMAYDRFVAICRPLYYSTMMSHKRCLLLAAVSWTIPFFHSLLYTLMISRVEFCNPGEIPQFFCDLYPILDISCSDTYIIHLVLLTEGIVEILGPFVLIIISYILIFYTILKIPSAVAKRKAFSTCGSHICVVVMYFGGISFVCFKPNSQLRKDKDTVAAIIFTLVTPMLNPFVYTLRNSEMKAAMKRVFKRYFH</sequence>
<evidence type="ECO:0000256" key="5">
    <source>
        <dbReference type="ARBA" id="ARBA00023040"/>
    </source>
</evidence>
<dbReference type="GO" id="GO:0004984">
    <property type="term" value="F:olfactory receptor activity"/>
    <property type="evidence" value="ECO:0007669"/>
    <property type="project" value="InterPro"/>
</dbReference>
<dbReference type="SMART" id="SM01381">
    <property type="entry name" value="7TM_GPCR_Srsx"/>
    <property type="match status" value="1"/>
</dbReference>
<evidence type="ECO:0000313" key="13">
    <source>
        <dbReference type="RefSeq" id="XP_054859770.1"/>
    </source>
</evidence>
<dbReference type="AlphaFoldDB" id="A0AA97KPF7"/>
<proteinExistence type="inferred from homology"/>
<organism evidence="12 13">
    <name type="scientific">Eublepharis macularius</name>
    <name type="common">Leopard gecko</name>
    <name type="synonym">Cyrtodactylus macularius</name>
    <dbReference type="NCBI Taxonomy" id="481883"/>
    <lineage>
        <taxon>Eukaryota</taxon>
        <taxon>Metazoa</taxon>
        <taxon>Chordata</taxon>
        <taxon>Craniata</taxon>
        <taxon>Vertebrata</taxon>
        <taxon>Euteleostomi</taxon>
        <taxon>Lepidosauria</taxon>
        <taxon>Squamata</taxon>
        <taxon>Bifurcata</taxon>
        <taxon>Gekkota</taxon>
        <taxon>Eublepharidae</taxon>
        <taxon>Eublepharinae</taxon>
        <taxon>Eublepharis</taxon>
    </lineage>
</organism>
<evidence type="ECO:0000256" key="2">
    <source>
        <dbReference type="ARBA" id="ARBA00022475"/>
    </source>
</evidence>
<evidence type="ECO:0000256" key="3">
    <source>
        <dbReference type="ARBA" id="ARBA00022692"/>
    </source>
</evidence>
<evidence type="ECO:0000256" key="1">
    <source>
        <dbReference type="ARBA" id="ARBA00004651"/>
    </source>
</evidence>
<keyword evidence="10" id="KW-0552">Olfaction</keyword>
<dbReference type="Proteomes" id="UP001190640">
    <property type="component" value="Chromosome 19"/>
</dbReference>
<dbReference type="FunFam" id="1.20.1070.10:FF:000015">
    <property type="entry name" value="Olfactory receptor"/>
    <property type="match status" value="1"/>
</dbReference>
<reference evidence="13" key="1">
    <citation type="submission" date="2025-08" db="UniProtKB">
        <authorList>
            <consortium name="RefSeq"/>
        </authorList>
    </citation>
    <scope>IDENTIFICATION</scope>
    <source>
        <tissue evidence="13">Blood</tissue>
    </source>
</reference>
<dbReference type="InterPro" id="IPR000276">
    <property type="entry name" value="GPCR_Rhodpsn"/>
</dbReference>
<dbReference type="PRINTS" id="PR00245">
    <property type="entry name" value="OLFACTORYR"/>
</dbReference>
<evidence type="ECO:0000256" key="10">
    <source>
        <dbReference type="RuleBase" id="RU363047"/>
    </source>
</evidence>
<dbReference type="Pfam" id="PF13853">
    <property type="entry name" value="7tm_4"/>
    <property type="match status" value="1"/>
</dbReference>